<dbReference type="EMBL" id="JASSZA010000015">
    <property type="protein sequence ID" value="KAK2092635.1"/>
    <property type="molecule type" value="Genomic_DNA"/>
</dbReference>
<accession>A0ABQ9U7B6</accession>
<dbReference type="Proteomes" id="UP001266305">
    <property type="component" value="Unassembled WGS sequence"/>
</dbReference>
<name>A0ABQ9U7B6_SAGOE</name>
<reference evidence="1 2" key="1">
    <citation type="submission" date="2023-05" db="EMBL/GenBank/DDBJ databases">
        <title>B98-5 Cell Line De Novo Hybrid Assembly: An Optical Mapping Approach.</title>
        <authorList>
            <person name="Kananen K."/>
            <person name="Auerbach J.A."/>
            <person name="Kautto E."/>
            <person name="Blachly J.S."/>
        </authorList>
    </citation>
    <scope>NUCLEOTIDE SEQUENCE [LARGE SCALE GENOMIC DNA]</scope>
    <source>
        <strain evidence="1">B95-8</strain>
        <tissue evidence="1">Cell line</tissue>
    </source>
</reference>
<comment type="caution">
    <text evidence="1">The sequence shown here is derived from an EMBL/GenBank/DDBJ whole genome shotgun (WGS) entry which is preliminary data.</text>
</comment>
<gene>
    <name evidence="1" type="ORF">P7K49_029164</name>
</gene>
<sequence length="133" mass="14260">MNHQHCGQGPHAQSGPVGDPVPAVLSWECFFRARKVSPSGSYKAFGIKASSLVPPHIPRPRPVMFQGTSWQLPSATAAPQTSSSHILASSTSMALKHWDLSSQRSSHATSAFLLNTRDPSIMTATSITPSIRL</sequence>
<evidence type="ECO:0000313" key="2">
    <source>
        <dbReference type="Proteomes" id="UP001266305"/>
    </source>
</evidence>
<organism evidence="1 2">
    <name type="scientific">Saguinus oedipus</name>
    <name type="common">Cotton-top tamarin</name>
    <name type="synonym">Oedipomidas oedipus</name>
    <dbReference type="NCBI Taxonomy" id="9490"/>
    <lineage>
        <taxon>Eukaryota</taxon>
        <taxon>Metazoa</taxon>
        <taxon>Chordata</taxon>
        <taxon>Craniata</taxon>
        <taxon>Vertebrata</taxon>
        <taxon>Euteleostomi</taxon>
        <taxon>Mammalia</taxon>
        <taxon>Eutheria</taxon>
        <taxon>Euarchontoglires</taxon>
        <taxon>Primates</taxon>
        <taxon>Haplorrhini</taxon>
        <taxon>Platyrrhini</taxon>
        <taxon>Cebidae</taxon>
        <taxon>Callitrichinae</taxon>
        <taxon>Saguinus</taxon>
    </lineage>
</organism>
<protein>
    <submittedName>
        <fullName evidence="1">Uncharacterized protein</fullName>
    </submittedName>
</protein>
<proteinExistence type="predicted"/>
<keyword evidence="2" id="KW-1185">Reference proteome</keyword>
<evidence type="ECO:0000313" key="1">
    <source>
        <dbReference type="EMBL" id="KAK2092635.1"/>
    </source>
</evidence>